<dbReference type="InterPro" id="IPR017932">
    <property type="entry name" value="GATase_2_dom"/>
</dbReference>
<dbReference type="SUPFAM" id="SSF52402">
    <property type="entry name" value="Adenine nucleotide alpha hydrolases-like"/>
    <property type="match status" value="1"/>
</dbReference>
<dbReference type="GO" id="GO:0006529">
    <property type="term" value="P:asparagine biosynthetic process"/>
    <property type="evidence" value="ECO:0007669"/>
    <property type="project" value="UniProtKB-KW"/>
</dbReference>
<dbReference type="InterPro" id="IPR033738">
    <property type="entry name" value="AsnB_N"/>
</dbReference>
<dbReference type="InterPro" id="IPR029055">
    <property type="entry name" value="Ntn_hydrolases_N"/>
</dbReference>
<evidence type="ECO:0000256" key="6">
    <source>
        <dbReference type="ARBA" id="ARBA00022962"/>
    </source>
</evidence>
<dbReference type="EC" id="6.3.5.4" evidence="3"/>
<accession>A0A1H3AM18</accession>
<evidence type="ECO:0000256" key="10">
    <source>
        <dbReference type="PIRSR" id="PIRSR001589-3"/>
    </source>
</evidence>
<comment type="pathway">
    <text evidence="1">Amino-acid biosynthesis; L-asparagine biosynthesis; L-asparagine from L-aspartate (L-Gln route): step 1/1.</text>
</comment>
<name>A0A1H3AM18_ALLWA</name>
<dbReference type="InterPro" id="IPR051786">
    <property type="entry name" value="ASN_synthetase/amidase"/>
</dbReference>
<protein>
    <recommendedName>
        <fullName evidence="3">asparagine synthase (glutamine-hydrolyzing)</fullName>
        <ecNumber evidence="3">6.3.5.4</ecNumber>
    </recommendedName>
</protein>
<dbReference type="CDD" id="cd00712">
    <property type="entry name" value="AsnB"/>
    <property type="match status" value="1"/>
</dbReference>
<keyword evidence="8" id="KW-0061">Asparagine biosynthesis</keyword>
<feature type="binding site" evidence="9">
    <location>
        <position position="99"/>
    </location>
    <ligand>
        <name>L-glutamine</name>
        <dbReference type="ChEBI" id="CHEBI:58359"/>
    </ligand>
</feature>
<dbReference type="SUPFAM" id="SSF56235">
    <property type="entry name" value="N-terminal nucleophile aminohydrolases (Ntn hydrolases)"/>
    <property type="match status" value="1"/>
</dbReference>
<dbReference type="RefSeq" id="WP_091331304.1">
    <property type="nucleotide sequence ID" value="NZ_FNOW01000001.1"/>
</dbReference>
<evidence type="ECO:0000256" key="1">
    <source>
        <dbReference type="ARBA" id="ARBA00005187"/>
    </source>
</evidence>
<comment type="similarity">
    <text evidence="2">Belongs to the asparagine synthetase family.</text>
</comment>
<dbReference type="GO" id="GO:0005524">
    <property type="term" value="F:ATP binding"/>
    <property type="evidence" value="ECO:0007669"/>
    <property type="project" value="UniProtKB-KW"/>
</dbReference>
<dbReference type="AlphaFoldDB" id="A0A1H3AM18"/>
<evidence type="ECO:0000256" key="3">
    <source>
        <dbReference type="ARBA" id="ARBA00012737"/>
    </source>
</evidence>
<keyword evidence="6 8" id="KW-0315">Glutamine amidotransferase</keyword>
<feature type="active site" description="For GATase activity" evidence="8">
    <location>
        <position position="2"/>
    </location>
</feature>
<feature type="site" description="Important for beta-aspartyl-AMP intermediate formation" evidence="10">
    <location>
        <position position="364"/>
    </location>
</feature>
<dbReference type="STRING" id="61595.SAMN05421644_1016"/>
<reference evidence="13" key="1">
    <citation type="submission" date="2016-10" db="EMBL/GenBank/DDBJ databases">
        <authorList>
            <person name="Varghese N."/>
            <person name="Submissions S."/>
        </authorList>
    </citation>
    <scope>NUCLEOTIDE SEQUENCE [LARGE SCALE GENOMIC DNA]</scope>
    <source>
        <strain evidence="13">DSM 173</strain>
    </source>
</reference>
<keyword evidence="5 9" id="KW-0067">ATP-binding</keyword>
<dbReference type="InterPro" id="IPR006426">
    <property type="entry name" value="Asn_synth_AEB"/>
</dbReference>
<dbReference type="PIRSF" id="PIRSF001589">
    <property type="entry name" value="Asn_synthetase_glu-h"/>
    <property type="match status" value="1"/>
</dbReference>
<gene>
    <name evidence="12" type="ORF">SAMN05421644_1016</name>
</gene>
<dbReference type="EMBL" id="FNOW01000001">
    <property type="protein sequence ID" value="SDX29879.1"/>
    <property type="molecule type" value="Genomic_DNA"/>
</dbReference>
<evidence type="ECO:0000256" key="8">
    <source>
        <dbReference type="PIRSR" id="PIRSR001589-1"/>
    </source>
</evidence>
<keyword evidence="13" id="KW-1185">Reference proteome</keyword>
<evidence type="ECO:0000256" key="4">
    <source>
        <dbReference type="ARBA" id="ARBA00022741"/>
    </source>
</evidence>
<dbReference type="CDD" id="cd01991">
    <property type="entry name" value="Asn_synthase_B_C"/>
    <property type="match status" value="1"/>
</dbReference>
<dbReference type="InterPro" id="IPR001962">
    <property type="entry name" value="Asn_synthase"/>
</dbReference>
<dbReference type="Pfam" id="PF13537">
    <property type="entry name" value="GATase_7"/>
    <property type="match status" value="1"/>
</dbReference>
<dbReference type="NCBIfam" id="TIGR01536">
    <property type="entry name" value="asn_synth_AEB"/>
    <property type="match status" value="1"/>
</dbReference>
<evidence type="ECO:0000313" key="13">
    <source>
        <dbReference type="Proteomes" id="UP000198672"/>
    </source>
</evidence>
<evidence type="ECO:0000256" key="2">
    <source>
        <dbReference type="ARBA" id="ARBA00005752"/>
    </source>
</evidence>
<dbReference type="GO" id="GO:0004066">
    <property type="term" value="F:asparagine synthase (glutamine-hydrolyzing) activity"/>
    <property type="evidence" value="ECO:0007669"/>
    <property type="project" value="UniProtKB-EC"/>
</dbReference>
<dbReference type="Pfam" id="PF00733">
    <property type="entry name" value="Asn_synthase"/>
    <property type="match status" value="1"/>
</dbReference>
<dbReference type="InterPro" id="IPR014729">
    <property type="entry name" value="Rossmann-like_a/b/a_fold"/>
</dbReference>
<dbReference type="PANTHER" id="PTHR43284">
    <property type="entry name" value="ASPARAGINE SYNTHETASE (GLUTAMINE-HYDROLYZING)"/>
    <property type="match status" value="1"/>
</dbReference>
<evidence type="ECO:0000313" key="12">
    <source>
        <dbReference type="EMBL" id="SDX29879.1"/>
    </source>
</evidence>
<feature type="domain" description="Glutamine amidotransferase type-2" evidence="11">
    <location>
        <begin position="2"/>
        <end position="212"/>
    </location>
</feature>
<dbReference type="Proteomes" id="UP000198672">
    <property type="component" value="Unassembled WGS sequence"/>
</dbReference>
<evidence type="ECO:0000259" key="11">
    <source>
        <dbReference type="PROSITE" id="PS51278"/>
    </source>
</evidence>
<dbReference type="GO" id="GO:0005829">
    <property type="term" value="C:cytosol"/>
    <property type="evidence" value="ECO:0007669"/>
    <property type="project" value="TreeGrafter"/>
</dbReference>
<dbReference type="PANTHER" id="PTHR43284:SF1">
    <property type="entry name" value="ASPARAGINE SYNTHETASE"/>
    <property type="match status" value="1"/>
</dbReference>
<dbReference type="Gene3D" id="3.40.50.620">
    <property type="entry name" value="HUPs"/>
    <property type="match status" value="1"/>
</dbReference>
<keyword evidence="4 9" id="KW-0547">Nucleotide-binding</keyword>
<dbReference type="OrthoDB" id="9763290at2"/>
<comment type="catalytic activity">
    <reaction evidence="7">
        <text>L-aspartate + L-glutamine + ATP + H2O = L-asparagine + L-glutamate + AMP + diphosphate + H(+)</text>
        <dbReference type="Rhea" id="RHEA:12228"/>
        <dbReference type="ChEBI" id="CHEBI:15377"/>
        <dbReference type="ChEBI" id="CHEBI:15378"/>
        <dbReference type="ChEBI" id="CHEBI:29985"/>
        <dbReference type="ChEBI" id="CHEBI:29991"/>
        <dbReference type="ChEBI" id="CHEBI:30616"/>
        <dbReference type="ChEBI" id="CHEBI:33019"/>
        <dbReference type="ChEBI" id="CHEBI:58048"/>
        <dbReference type="ChEBI" id="CHEBI:58359"/>
        <dbReference type="ChEBI" id="CHEBI:456215"/>
        <dbReference type="EC" id="6.3.5.4"/>
    </reaction>
</comment>
<dbReference type="Gene3D" id="3.60.20.10">
    <property type="entry name" value="Glutamine Phosphoribosylpyrophosphate, subunit 1, domain 1"/>
    <property type="match status" value="1"/>
</dbReference>
<sequence length="606" mass="66923">MCGIAGFICAHGQRPEPDLLDRLAERLAHRGPDDRGRYIAGPVGLVQTRLSIIGLDSGHQPLLSPDGQHALVANGEVYNYIELNATLRDLGYPPHTGSDSETILNAYAAHGLAALPQLRGMYAFALHDVQRGELLLGRDRLGIKPLFYIRLADRIAFASEIKALLAILPHSPQLVPSAVRQFLQQQFASGEDTVLDGIQRVPPGTVLRINAELQIRPHRYWSALAVAPRQLGIEAAAAELDARLDDALREHQRADVPFGLFLSGGLDSAVLAAKLAEQGAGRIKSYSVGYRGTRLATELAAAARVAAHFGFDHQPLELDGAQVFGRLPHTIWCADELMRDYACLPTSILAETASADLKVVFSGEGGDEVFAGYGRYRPPLAERLLKSLLHPGSGGFRTHGQWSGYWTRRLFGPALRAVAATERAPFQRAWRETPPHWSAMQRRQYTDLVTALPDNLLVKTDRLLMGFGLEGRVPLLDHRIVEFGLALPDALKVRQQQGKWLMRRWAEPKLPPGHLAQPKRGFHVPVSEWLRGPLAADIGQRLLRHPGLRDWFEIAAIPELVTACQSGRGGVRELFGLMQFAIWHRLFIEQLGVQPAPDERVLDWLG</sequence>
<organism evidence="12 13">
    <name type="scientific">Allochromatium warmingii</name>
    <name type="common">Chromatium warmingii</name>
    <dbReference type="NCBI Taxonomy" id="61595"/>
    <lineage>
        <taxon>Bacteria</taxon>
        <taxon>Pseudomonadati</taxon>
        <taxon>Pseudomonadota</taxon>
        <taxon>Gammaproteobacteria</taxon>
        <taxon>Chromatiales</taxon>
        <taxon>Chromatiaceae</taxon>
        <taxon>Allochromatium</taxon>
    </lineage>
</organism>
<feature type="binding site" evidence="9">
    <location>
        <position position="288"/>
    </location>
    <ligand>
        <name>ATP</name>
        <dbReference type="ChEBI" id="CHEBI:30616"/>
    </ligand>
</feature>
<dbReference type="PROSITE" id="PS51278">
    <property type="entry name" value="GATASE_TYPE_2"/>
    <property type="match status" value="1"/>
</dbReference>
<evidence type="ECO:0000256" key="7">
    <source>
        <dbReference type="ARBA" id="ARBA00048741"/>
    </source>
</evidence>
<evidence type="ECO:0000256" key="5">
    <source>
        <dbReference type="ARBA" id="ARBA00022840"/>
    </source>
</evidence>
<feature type="binding site" evidence="9">
    <location>
        <begin position="362"/>
        <end position="363"/>
    </location>
    <ligand>
        <name>ATP</name>
        <dbReference type="ChEBI" id="CHEBI:30616"/>
    </ligand>
</feature>
<keyword evidence="8" id="KW-0028">Amino-acid biosynthesis</keyword>
<proteinExistence type="inferred from homology"/>
<evidence type="ECO:0000256" key="9">
    <source>
        <dbReference type="PIRSR" id="PIRSR001589-2"/>
    </source>
</evidence>